<accession>A0A9N9W705</accession>
<dbReference type="AlphaFoldDB" id="A0A9N9W705"/>
<evidence type="ECO:0000313" key="9">
    <source>
        <dbReference type="Proteomes" id="UP001153714"/>
    </source>
</evidence>
<evidence type="ECO:0000256" key="6">
    <source>
        <dbReference type="ARBA" id="ARBA00023242"/>
    </source>
</evidence>
<organism evidence="8 9">
    <name type="scientific">Diatraea saccharalis</name>
    <name type="common">sugarcane borer</name>
    <dbReference type="NCBI Taxonomy" id="40085"/>
    <lineage>
        <taxon>Eukaryota</taxon>
        <taxon>Metazoa</taxon>
        <taxon>Ecdysozoa</taxon>
        <taxon>Arthropoda</taxon>
        <taxon>Hexapoda</taxon>
        <taxon>Insecta</taxon>
        <taxon>Pterygota</taxon>
        <taxon>Neoptera</taxon>
        <taxon>Endopterygota</taxon>
        <taxon>Lepidoptera</taxon>
        <taxon>Glossata</taxon>
        <taxon>Ditrysia</taxon>
        <taxon>Pyraloidea</taxon>
        <taxon>Crambidae</taxon>
        <taxon>Crambinae</taxon>
        <taxon>Diatraea</taxon>
    </lineage>
</organism>
<comment type="subunit">
    <text evidence="2">Monomer.</text>
</comment>
<name>A0A9N9W705_9NEOP</name>
<proteinExistence type="predicted"/>
<reference evidence="8" key="1">
    <citation type="submission" date="2021-12" db="EMBL/GenBank/DDBJ databases">
        <authorList>
            <person name="King R."/>
        </authorList>
    </citation>
    <scope>NUCLEOTIDE SEQUENCE</scope>
</reference>
<evidence type="ECO:0000259" key="7">
    <source>
        <dbReference type="SMART" id="SM01168"/>
    </source>
</evidence>
<dbReference type="Pfam" id="PF08925">
    <property type="entry name" value="DUF1907"/>
    <property type="match status" value="1"/>
</dbReference>
<keyword evidence="3" id="KW-0479">Metal-binding</keyword>
<evidence type="ECO:0000313" key="8">
    <source>
        <dbReference type="EMBL" id="CAG9783497.1"/>
    </source>
</evidence>
<dbReference type="InterPro" id="IPR015021">
    <property type="entry name" value="C11orf54_DUF1907"/>
</dbReference>
<dbReference type="EMBL" id="OU893342">
    <property type="protein sequence ID" value="CAG9783497.1"/>
    <property type="molecule type" value="Genomic_DNA"/>
</dbReference>
<feature type="domain" description="DUF1907" evidence="7">
    <location>
        <begin position="27"/>
        <end position="311"/>
    </location>
</feature>
<keyword evidence="5" id="KW-0862">Zinc</keyword>
<dbReference type="CDD" id="cd17298">
    <property type="entry name" value="DUF1907"/>
    <property type="match status" value="1"/>
</dbReference>
<keyword evidence="9" id="KW-1185">Reference proteome</keyword>
<dbReference type="GO" id="GO:0005634">
    <property type="term" value="C:nucleus"/>
    <property type="evidence" value="ECO:0007669"/>
    <property type="project" value="UniProtKB-SubCell"/>
</dbReference>
<dbReference type="SUPFAM" id="SSF117856">
    <property type="entry name" value="AF0104/ALDC/Ptd012-like"/>
    <property type="match status" value="1"/>
</dbReference>
<dbReference type="SMART" id="SM01168">
    <property type="entry name" value="DUF1907"/>
    <property type="match status" value="1"/>
</dbReference>
<evidence type="ECO:0000256" key="3">
    <source>
        <dbReference type="ARBA" id="ARBA00022723"/>
    </source>
</evidence>
<evidence type="ECO:0000256" key="1">
    <source>
        <dbReference type="ARBA" id="ARBA00004123"/>
    </source>
</evidence>
<sequence length="323" mass="35526">MASLDYSKMLIEEKDLHVPPLEEIAEVLSRGLQATFETVEVSVVECPDLTQPPFHLTSPGLCGNPKLIEIGGPPYLMPHVQRDKLYDMVELVRQQYRDPAFLGGAGAGPWPYLDVNCEGIINLSVRNGTVKQGTRIVTVHPRGAAKGSSGYLQQTLPPTETRCALLGNYLLSDGQPGQVIKVVAKKRIGESNYITAIRETLKKHYGEKIVGLGGAFLLAAGRARMHVMPQFADAALCSDEDVERWLHFFEMRAPIAHLGTLVTGDHGLDLRLQHFHGFSAHGDGGHYHGDTTPALAHYEGYFVPALTMLRLDRPEHSHLIGRD</sequence>
<keyword evidence="4" id="KW-0378">Hydrolase</keyword>
<reference evidence="8" key="2">
    <citation type="submission" date="2022-10" db="EMBL/GenBank/DDBJ databases">
        <authorList>
            <consortium name="ENA_rothamsted_submissions"/>
            <consortium name="culmorum"/>
            <person name="King R."/>
        </authorList>
    </citation>
    <scope>NUCLEOTIDE SEQUENCE</scope>
</reference>
<gene>
    <name evidence="8" type="ORF">DIATSA_LOCUS1664</name>
</gene>
<dbReference type="PANTHER" id="PTHR13204:SF1">
    <property type="entry name" value="ESTER HYDROLASE C11ORF54"/>
    <property type="match status" value="1"/>
</dbReference>
<dbReference type="Proteomes" id="UP001153714">
    <property type="component" value="Chromosome 11"/>
</dbReference>
<protein>
    <recommendedName>
        <fullName evidence="7">DUF1907 domain-containing protein</fullName>
    </recommendedName>
</protein>
<dbReference type="GO" id="GO:0008270">
    <property type="term" value="F:zinc ion binding"/>
    <property type="evidence" value="ECO:0007669"/>
    <property type="project" value="TreeGrafter"/>
</dbReference>
<comment type="subcellular location">
    <subcellularLocation>
        <location evidence="1">Nucleus</location>
    </subcellularLocation>
</comment>
<keyword evidence="6" id="KW-0539">Nucleus</keyword>
<evidence type="ECO:0000256" key="5">
    <source>
        <dbReference type="ARBA" id="ARBA00022833"/>
    </source>
</evidence>
<dbReference type="PANTHER" id="PTHR13204">
    <property type="entry name" value="PTD012 PROTEIN"/>
    <property type="match status" value="1"/>
</dbReference>
<evidence type="ECO:0000256" key="4">
    <source>
        <dbReference type="ARBA" id="ARBA00022801"/>
    </source>
</evidence>
<dbReference type="OrthoDB" id="5119241at2759"/>
<evidence type="ECO:0000256" key="2">
    <source>
        <dbReference type="ARBA" id="ARBA00011245"/>
    </source>
</evidence>
<dbReference type="GO" id="GO:0016788">
    <property type="term" value="F:hydrolase activity, acting on ester bonds"/>
    <property type="evidence" value="ECO:0007669"/>
    <property type="project" value="TreeGrafter"/>
</dbReference>